<gene>
    <name evidence="1" type="ORF">LCGC14_0274940</name>
</gene>
<comment type="caution">
    <text evidence="1">The sequence shown here is derived from an EMBL/GenBank/DDBJ whole genome shotgun (WGS) entry which is preliminary data.</text>
</comment>
<proteinExistence type="predicted"/>
<dbReference type="InterPro" id="IPR046713">
    <property type="entry name" value="DUF6786"/>
</dbReference>
<protein>
    <submittedName>
        <fullName evidence="1">Uncharacterized protein</fullName>
    </submittedName>
</protein>
<reference evidence="1" key="1">
    <citation type="journal article" date="2015" name="Nature">
        <title>Complex archaea that bridge the gap between prokaryotes and eukaryotes.</title>
        <authorList>
            <person name="Spang A."/>
            <person name="Saw J.H."/>
            <person name="Jorgensen S.L."/>
            <person name="Zaremba-Niedzwiedzka K."/>
            <person name="Martijn J."/>
            <person name="Lind A.E."/>
            <person name="van Eijk R."/>
            <person name="Schleper C."/>
            <person name="Guy L."/>
            <person name="Ettema T.J."/>
        </authorList>
    </citation>
    <scope>NUCLEOTIDE SEQUENCE</scope>
</reference>
<dbReference type="AlphaFoldDB" id="A0A0F9WIU0"/>
<accession>A0A0F9WIU0</accession>
<evidence type="ECO:0000313" key="1">
    <source>
        <dbReference type="EMBL" id="KKN85876.1"/>
    </source>
</evidence>
<sequence length="381" mass="40254">MPAQTDSTYAQDLHLLNDNTDTVELVGDAGARVTVAPAFQGRVMTSTLAGQDGASFGWLNAEVIAAGAEDETFNNYGGEDRFWLGPEAGQFGLFFTDGEPFDLDHWKTPAGFNSGAYEIAAQNDTSVAMQRRFDVANYSGATFACDVSRTVNLIDRTKAAQLVGAPLGDVSMVGFESVNVLTNAGPAWSTDTGLVSIWILGQYKPLPRGKVIVPFVTGDDARLGPAATTDYFGPLPPERCRIGDGHLLFACDGRFRSKIGVSPARAKNALGSFDPDAGVLTVVTFNLPAEASGWAYVNSLWEVQDNPFAGDVVNSYNDGEAAPGAGQLGPFYEIETSSPAAKLGPREFITHLHQTMHFAGETDALAALAGPAFGVDLASLA</sequence>
<dbReference type="EMBL" id="LAZR01000154">
    <property type="protein sequence ID" value="KKN85876.1"/>
    <property type="molecule type" value="Genomic_DNA"/>
</dbReference>
<organism evidence="1">
    <name type="scientific">marine sediment metagenome</name>
    <dbReference type="NCBI Taxonomy" id="412755"/>
    <lineage>
        <taxon>unclassified sequences</taxon>
        <taxon>metagenomes</taxon>
        <taxon>ecological metagenomes</taxon>
    </lineage>
</organism>
<dbReference type="Pfam" id="PF20583">
    <property type="entry name" value="DUF6786"/>
    <property type="match status" value="1"/>
</dbReference>
<name>A0A0F9WIU0_9ZZZZ</name>